<dbReference type="PANTHER" id="PTHR30203">
    <property type="entry name" value="OUTER MEMBRANE CATION EFFLUX PROTEIN"/>
    <property type="match status" value="1"/>
</dbReference>
<dbReference type="NCBIfam" id="TIGR01845">
    <property type="entry name" value="outer_NodT"/>
    <property type="match status" value="1"/>
</dbReference>
<gene>
    <name evidence="4" type="primary">cusC</name>
    <name evidence="4" type="ORF">NT6N_33370</name>
</gene>
<dbReference type="SUPFAM" id="SSF56954">
    <property type="entry name" value="Outer membrane efflux proteins (OEP)"/>
    <property type="match status" value="1"/>
</dbReference>
<dbReference type="PANTHER" id="PTHR30203:SF33">
    <property type="entry name" value="BLR4455 PROTEIN"/>
    <property type="match status" value="1"/>
</dbReference>
<keyword evidence="2" id="KW-0449">Lipoprotein</keyword>
<keyword evidence="2" id="KW-0564">Palmitate</keyword>
<dbReference type="GO" id="GO:0015562">
    <property type="term" value="F:efflux transmembrane transporter activity"/>
    <property type="evidence" value="ECO:0007669"/>
    <property type="project" value="InterPro"/>
</dbReference>
<evidence type="ECO:0000256" key="3">
    <source>
        <dbReference type="SAM" id="MobiDB-lite"/>
    </source>
</evidence>
<dbReference type="AlphaFoldDB" id="A0AAT9FQX5"/>
<feature type="signal peptide" evidence="2">
    <location>
        <begin position="1"/>
        <end position="19"/>
    </location>
</feature>
<keyword evidence="2" id="KW-0472">Membrane</keyword>
<dbReference type="KEGG" id="osu:NT6N_33370"/>
<organism evidence="4">
    <name type="scientific">Oceaniferula spumae</name>
    <dbReference type="NCBI Taxonomy" id="2979115"/>
    <lineage>
        <taxon>Bacteria</taxon>
        <taxon>Pseudomonadati</taxon>
        <taxon>Verrucomicrobiota</taxon>
        <taxon>Verrucomicrobiia</taxon>
        <taxon>Verrucomicrobiales</taxon>
        <taxon>Verrucomicrobiaceae</taxon>
        <taxon>Oceaniferula</taxon>
    </lineage>
</organism>
<dbReference type="InterPro" id="IPR010131">
    <property type="entry name" value="MdtP/NodT-like"/>
</dbReference>
<evidence type="ECO:0000256" key="1">
    <source>
        <dbReference type="ARBA" id="ARBA00007613"/>
    </source>
</evidence>
<dbReference type="PROSITE" id="PS51257">
    <property type="entry name" value="PROKAR_LIPOPROTEIN"/>
    <property type="match status" value="1"/>
</dbReference>
<feature type="chain" id="PRO_5043103314" evidence="2">
    <location>
        <begin position="20"/>
        <end position="475"/>
    </location>
</feature>
<dbReference type="GO" id="GO:0005886">
    <property type="term" value="C:plasma membrane"/>
    <property type="evidence" value="ECO:0007669"/>
    <property type="project" value="UniProtKB-SubCell"/>
</dbReference>
<name>A0AAT9FQX5_9BACT</name>
<dbReference type="Gene3D" id="1.20.1600.10">
    <property type="entry name" value="Outer membrane efflux proteins (OEP)"/>
    <property type="match status" value="1"/>
</dbReference>
<feature type="region of interest" description="Disordered" evidence="3">
    <location>
        <begin position="106"/>
        <end position="128"/>
    </location>
</feature>
<comment type="similarity">
    <text evidence="1 2">Belongs to the outer membrane factor (OMF) (TC 1.B.17) family.</text>
</comment>
<proteinExistence type="inferred from homology"/>
<sequence length="475" mass="51495">MIRHALIQTSHLLPAIALAVMSAACVPIDKPTSQAQIEVPTAWKASGEGTSGKISRGWIKDLNDSRLPKLVNEAMANNPSILATADRLKAARAGVIRARANRLPSASASAGGSRSRANSDAAGGSASYSGGKNINIGASWELDLWGRLRHLHTAARADYDATVADLRGAKLSLAANTASTWYNLISSENQVKLARETLDSYQKVEKIIIRNYKAGTARSLELQLSRNNVFSAERILRVRLRNRDDARRNLETLLGRYPSAAIAAPTELPTIPQGVPSGLPSELIARRPDIVAARLDLYSSFHRAKAAKKDLLPSLRLTGSSGTSSSNYSNLLDPGFLVTSISTSISQSLFEAGANREDARAAVARNNAAIHDYAGTVLSAYREVESALASETWLKQQEFFLRKELEQAALAERQAERDYAEGVDGVDILDLLETQRRASNARSSLIDLQNQRIQNRINLYLALGGDFATRTPSQK</sequence>
<keyword evidence="2" id="KW-1134">Transmembrane beta strand</keyword>
<dbReference type="EMBL" id="AP026866">
    <property type="protein sequence ID" value="BDS08297.1"/>
    <property type="molecule type" value="Genomic_DNA"/>
</dbReference>
<evidence type="ECO:0000313" key="4">
    <source>
        <dbReference type="EMBL" id="BDS08297.1"/>
    </source>
</evidence>
<evidence type="ECO:0000256" key="2">
    <source>
        <dbReference type="RuleBase" id="RU362097"/>
    </source>
</evidence>
<comment type="subcellular location">
    <subcellularLocation>
        <location evidence="2">Cell membrane</location>
        <topology evidence="2">Lipid-anchor</topology>
    </subcellularLocation>
</comment>
<dbReference type="Pfam" id="PF02321">
    <property type="entry name" value="OEP"/>
    <property type="match status" value="2"/>
</dbReference>
<dbReference type="InterPro" id="IPR003423">
    <property type="entry name" value="OMP_efflux"/>
</dbReference>
<keyword evidence="2" id="KW-0812">Transmembrane</keyword>
<protein>
    <submittedName>
        <fullName evidence="4">AdeC/adeK/oprM family multidrug efflux complex outer membrane factor</fullName>
    </submittedName>
</protein>
<dbReference type="Gene3D" id="2.20.200.10">
    <property type="entry name" value="Outer membrane efflux proteins (OEP)"/>
    <property type="match status" value="1"/>
</dbReference>
<accession>A0AAT9FQX5</accession>
<reference evidence="4" key="1">
    <citation type="submission" date="2024-07" db="EMBL/GenBank/DDBJ databases">
        <title>Complete genome sequence of Verrucomicrobiaceae bacterium NT6N.</title>
        <authorList>
            <person name="Huang C."/>
            <person name="Takami H."/>
            <person name="Hamasaki K."/>
        </authorList>
    </citation>
    <scope>NUCLEOTIDE SEQUENCE</scope>
    <source>
        <strain evidence="4">NT6N</strain>
    </source>
</reference>
<keyword evidence="2" id="KW-0732">Signal</keyword>